<protein>
    <submittedName>
        <fullName evidence="2">Uncharacterized protein</fullName>
    </submittedName>
</protein>
<feature type="compositionally biased region" description="Low complexity" evidence="1">
    <location>
        <begin position="199"/>
        <end position="213"/>
    </location>
</feature>
<proteinExistence type="predicted"/>
<dbReference type="Gene3D" id="1.10.490.30">
    <property type="entry name" value="Colicin"/>
    <property type="match status" value="1"/>
</dbReference>
<name>A0A3S4QT65_9NEIS</name>
<feature type="region of interest" description="Disordered" evidence="1">
    <location>
        <begin position="191"/>
        <end position="276"/>
    </location>
</feature>
<organism evidence="2 3">
    <name type="scientific">Neisseria canis</name>
    <dbReference type="NCBI Taxonomy" id="493"/>
    <lineage>
        <taxon>Bacteria</taxon>
        <taxon>Pseudomonadati</taxon>
        <taxon>Pseudomonadota</taxon>
        <taxon>Betaproteobacteria</taxon>
        <taxon>Neisseriales</taxon>
        <taxon>Neisseriaceae</taxon>
        <taxon>Neisseria</taxon>
    </lineage>
</organism>
<feature type="compositionally biased region" description="Polar residues" evidence="1">
    <location>
        <begin position="214"/>
        <end position="260"/>
    </location>
</feature>
<dbReference type="Proteomes" id="UP000279284">
    <property type="component" value="Chromosome"/>
</dbReference>
<dbReference type="EMBL" id="LR134313">
    <property type="protein sequence ID" value="VEE99932.1"/>
    <property type="molecule type" value="Genomic_DNA"/>
</dbReference>
<evidence type="ECO:0000313" key="2">
    <source>
        <dbReference type="EMBL" id="VEE99932.1"/>
    </source>
</evidence>
<gene>
    <name evidence="2" type="ORF">NCTC10296_00602</name>
</gene>
<accession>A0A3S4QT65</accession>
<dbReference type="AlphaFoldDB" id="A0A3S4QT65"/>
<dbReference type="RefSeq" id="WP_126326534.1">
    <property type="nucleotide sequence ID" value="NZ_CAUJPY010000018.1"/>
</dbReference>
<feature type="region of interest" description="Disordered" evidence="1">
    <location>
        <begin position="1"/>
        <end position="74"/>
    </location>
</feature>
<feature type="compositionally biased region" description="Polar residues" evidence="1">
    <location>
        <begin position="23"/>
        <end position="49"/>
    </location>
</feature>
<dbReference type="InterPro" id="IPR038283">
    <property type="entry name" value="Channel_colicin_C_sf"/>
</dbReference>
<feature type="compositionally biased region" description="Polar residues" evidence="1">
    <location>
        <begin position="1"/>
        <end position="11"/>
    </location>
</feature>
<dbReference type="SUPFAM" id="SSF56837">
    <property type="entry name" value="Colicin"/>
    <property type="match status" value="1"/>
</dbReference>
<sequence length="689" mass="74734">MNLYNNGTSAFGFSGWRADPPETFNSSDWRHISSPQASDYVRSPSSAPQASDYVRSPAESEAPITESPPPTMPTAEISAADNKHYSIQELQEIGSKPKEEVINFFKNIGGTVEKVTEEGRTVERYESSVLPGRVFTVTDNSSFWVTNYHTPATNTFENNAVSVDSSHAVASDNVKLSNDEITAIINSQNNSTPQAQDYTATQPPQAPSSASSPINTASNHNPKQPQNDIASSKQPNTSSLNENTNSIPEPLANVQSQQPDNTNTATNTTPPLNQSISTLGNAATIANAAAKNPHQTFLAEAEKLKNSASLKHDLASSFSHSIMEFEQGNILDERKAYYANNREALNQAIDKIRADAAELTQKHGDTAGKIYFLNGISKITGAIGNLADAYELGDRIKNAFDNDNWSPVVGQVSKIVATSATASTGAVIARSAGLLLAASGLGTIAMGVLAGAGVAIIISNSIDYLEKYVSNSDQWNFKNADNKYTDLVLIGNHSSQEHIKLKAENVTLIGKNHFKNLEIESETVTIIGNTNENLMIKSPKIEVIPGKDISDKFMQEPLLINEDSKTEETFAESSIQENPHAENPIQSQADKTIILDSDPYINQAYLEAAAAKAQKSPQEYLTFLTQVPEMEDIPDPSLIDSIIEYQTMELEKIFNKPAEESTPAVPKEKTAYPDISLPPSTDHPPETYL</sequence>
<feature type="region of interest" description="Disordered" evidence="1">
    <location>
        <begin position="656"/>
        <end position="689"/>
    </location>
</feature>
<dbReference type="OrthoDB" id="8611753at2"/>
<reference evidence="2 3" key="1">
    <citation type="submission" date="2018-12" db="EMBL/GenBank/DDBJ databases">
        <authorList>
            <consortium name="Pathogen Informatics"/>
        </authorList>
    </citation>
    <scope>NUCLEOTIDE SEQUENCE [LARGE SCALE GENOMIC DNA]</scope>
    <source>
        <strain evidence="2 3">NCTC10296</strain>
    </source>
</reference>
<dbReference type="KEGG" id="nci:NCTC10296_00602"/>
<keyword evidence="3" id="KW-1185">Reference proteome</keyword>
<evidence type="ECO:0000256" key="1">
    <source>
        <dbReference type="SAM" id="MobiDB-lite"/>
    </source>
</evidence>
<evidence type="ECO:0000313" key="3">
    <source>
        <dbReference type="Proteomes" id="UP000279284"/>
    </source>
</evidence>